<keyword evidence="6" id="KW-1185">Reference proteome</keyword>
<feature type="transmembrane region" description="Helical" evidence="3">
    <location>
        <begin position="238"/>
        <end position="258"/>
    </location>
</feature>
<dbReference type="GO" id="GO:0016746">
    <property type="term" value="F:acyltransferase activity"/>
    <property type="evidence" value="ECO:0007669"/>
    <property type="project" value="UniProtKB-KW"/>
</dbReference>
<sequence length="386" mass="45320">MNTSKQRIFVFDNVKALLIILVVLGHAADYYTDHFESMRIFFFYIYLFHMPLFIFLAGLFSKSIILKDPFRIEKIANFLVLYFIMEFIFYLLIHYWLGRENYVFNPFVENSVPWFMFAMAVWLCLGRLLRNLKASIVIPASIILALAIGYTNIGDVLVGSRIISFFPFFIIGYYIKPNDLANFLQSPKLKIVSALSLVLIAITIYLNIDTLYDMRNLLSGRNAYSQIRMGIDISGSGAIMRLLTMVVTTCMSIAILSLMTQKHTWFTVIGERSLAIYFFHRPLLFLYHHYHVNDFLKGIFPHAWLWIYLGVFALVAILLAGKPFTLLLQKIELRVEKVLKRHKKRNRTKRFRFFILKLELSQQHRLQQLFYHADLLLLLVVLQYLF</sequence>
<dbReference type="Pfam" id="PF01757">
    <property type="entry name" value="Acyl_transf_3"/>
    <property type="match status" value="1"/>
</dbReference>
<keyword evidence="5" id="KW-0808">Transferase</keyword>
<protein>
    <submittedName>
        <fullName evidence="5">Acyltransferase family protein</fullName>
    </submittedName>
</protein>
<evidence type="ECO:0000256" key="3">
    <source>
        <dbReference type="SAM" id="Phobius"/>
    </source>
</evidence>
<feature type="transmembrane region" description="Helical" evidence="3">
    <location>
        <begin position="303"/>
        <end position="321"/>
    </location>
</feature>
<comment type="similarity">
    <text evidence="2">Belongs to the acyltransferase 3 family.</text>
</comment>
<feature type="transmembrane region" description="Helical" evidence="3">
    <location>
        <begin position="159"/>
        <end position="175"/>
    </location>
</feature>
<dbReference type="RefSeq" id="WP_380147648.1">
    <property type="nucleotide sequence ID" value="NZ_JBHUOR010000043.1"/>
</dbReference>
<reference evidence="6" key="1">
    <citation type="journal article" date="2019" name="Int. J. Syst. Evol. Microbiol.">
        <title>The Global Catalogue of Microorganisms (GCM) 10K type strain sequencing project: providing services to taxonomists for standard genome sequencing and annotation.</title>
        <authorList>
            <consortium name="The Broad Institute Genomics Platform"/>
            <consortium name="The Broad Institute Genome Sequencing Center for Infectious Disease"/>
            <person name="Wu L."/>
            <person name="Ma J."/>
        </authorList>
    </citation>
    <scope>NUCLEOTIDE SEQUENCE [LARGE SCALE GENOMIC DNA]</scope>
    <source>
        <strain evidence="6">KCTC 33522</strain>
    </source>
</reference>
<evidence type="ECO:0000259" key="4">
    <source>
        <dbReference type="Pfam" id="PF01757"/>
    </source>
</evidence>
<keyword evidence="3" id="KW-1133">Transmembrane helix</keyword>
<feature type="transmembrane region" description="Helical" evidence="3">
    <location>
        <begin position="187"/>
        <end position="208"/>
    </location>
</feature>
<dbReference type="EMBL" id="JBHUOR010000043">
    <property type="protein sequence ID" value="MFD2868613.1"/>
    <property type="molecule type" value="Genomic_DNA"/>
</dbReference>
<dbReference type="PANTHER" id="PTHR37312">
    <property type="entry name" value="MEMBRANE-BOUND ACYLTRANSFERASE YKRP-RELATED"/>
    <property type="match status" value="1"/>
</dbReference>
<dbReference type="InterPro" id="IPR052734">
    <property type="entry name" value="Nod_factor_acetyltransferase"/>
</dbReference>
<dbReference type="Proteomes" id="UP001597568">
    <property type="component" value="Unassembled WGS sequence"/>
</dbReference>
<evidence type="ECO:0000256" key="1">
    <source>
        <dbReference type="ARBA" id="ARBA00004370"/>
    </source>
</evidence>
<organism evidence="5 6">
    <name type="scientific">Kurthia populi</name>
    <dbReference type="NCBI Taxonomy" id="1562132"/>
    <lineage>
        <taxon>Bacteria</taxon>
        <taxon>Bacillati</taxon>
        <taxon>Bacillota</taxon>
        <taxon>Bacilli</taxon>
        <taxon>Bacillales</taxon>
        <taxon>Caryophanaceae</taxon>
        <taxon>Kurthia</taxon>
    </lineage>
</organism>
<feature type="transmembrane region" description="Helical" evidence="3">
    <location>
        <begin position="78"/>
        <end position="97"/>
    </location>
</feature>
<gene>
    <name evidence="5" type="ORF">ACFSY7_08875</name>
</gene>
<feature type="domain" description="Acyltransferase 3" evidence="4">
    <location>
        <begin position="11"/>
        <end position="319"/>
    </location>
</feature>
<evidence type="ECO:0000313" key="6">
    <source>
        <dbReference type="Proteomes" id="UP001597568"/>
    </source>
</evidence>
<feature type="transmembrane region" description="Helical" evidence="3">
    <location>
        <begin position="43"/>
        <end position="66"/>
    </location>
</feature>
<evidence type="ECO:0000313" key="5">
    <source>
        <dbReference type="EMBL" id="MFD2868613.1"/>
    </source>
</evidence>
<accession>A0ABW5XZV0</accession>
<dbReference type="PANTHER" id="PTHR37312:SF1">
    <property type="entry name" value="MEMBRANE-BOUND ACYLTRANSFERASE YKRP-RELATED"/>
    <property type="match status" value="1"/>
</dbReference>
<name>A0ABW5XZV0_9BACL</name>
<keyword evidence="3" id="KW-0812">Transmembrane</keyword>
<keyword evidence="3" id="KW-0472">Membrane</keyword>
<feature type="transmembrane region" description="Helical" evidence="3">
    <location>
        <begin position="136"/>
        <end position="153"/>
    </location>
</feature>
<feature type="transmembrane region" description="Helical" evidence="3">
    <location>
        <begin position="112"/>
        <end position="129"/>
    </location>
</feature>
<dbReference type="InterPro" id="IPR002656">
    <property type="entry name" value="Acyl_transf_3_dom"/>
</dbReference>
<keyword evidence="5" id="KW-0012">Acyltransferase</keyword>
<evidence type="ECO:0000256" key="2">
    <source>
        <dbReference type="ARBA" id="ARBA00007400"/>
    </source>
</evidence>
<comment type="caution">
    <text evidence="5">The sequence shown here is derived from an EMBL/GenBank/DDBJ whole genome shotgun (WGS) entry which is preliminary data.</text>
</comment>
<comment type="subcellular location">
    <subcellularLocation>
        <location evidence="1">Membrane</location>
    </subcellularLocation>
</comment>
<proteinExistence type="inferred from homology"/>